<comment type="caution">
    <text evidence="2">The sequence shown here is derived from an EMBL/GenBank/DDBJ whole genome shotgun (WGS) entry which is preliminary data.</text>
</comment>
<dbReference type="Gene3D" id="2.60.40.1250">
    <property type="entry name" value="Thiol:disulfide interchange protein DsbD, N-terminal domain"/>
    <property type="match status" value="1"/>
</dbReference>
<organism evidence="2 3">
    <name type="scientific">Sulfuricurvum kujiense</name>
    <dbReference type="NCBI Taxonomy" id="148813"/>
    <lineage>
        <taxon>Bacteria</taxon>
        <taxon>Pseudomonadati</taxon>
        <taxon>Campylobacterota</taxon>
        <taxon>Epsilonproteobacteria</taxon>
        <taxon>Campylobacterales</taxon>
        <taxon>Sulfurimonadaceae</taxon>
        <taxon>Sulfuricurvum</taxon>
    </lineage>
</organism>
<proteinExistence type="predicted"/>
<sequence length="88" mass="10101">MRYIIIFLLIFNSFVFAEPKFLMPEEAFQATAHLKKRCTINATIELGHDIYLYQSKVSAKIVEKNSGIVIDRLVLPEGVDHDGEKVYL</sequence>
<feature type="non-terminal residue" evidence="2">
    <location>
        <position position="88"/>
    </location>
</feature>
<dbReference type="RefSeq" id="WP_303662783.1">
    <property type="nucleotide sequence ID" value="NZ_DLUI01000021.1"/>
</dbReference>
<dbReference type="InterPro" id="IPR036929">
    <property type="entry name" value="DsbDN_sf"/>
</dbReference>
<accession>A0A2D3WRH2</accession>
<evidence type="ECO:0000259" key="1">
    <source>
        <dbReference type="Pfam" id="PF11412"/>
    </source>
</evidence>
<feature type="domain" description="Thiol:disulfide interchange protein DsbD N-terminal" evidence="1">
    <location>
        <begin position="19"/>
        <end position="84"/>
    </location>
</feature>
<name>A0A2D3WRH2_9BACT</name>
<dbReference type="Proteomes" id="UP000228859">
    <property type="component" value="Unassembled WGS sequence"/>
</dbReference>
<gene>
    <name evidence="2" type="ORF">CFH83_01385</name>
</gene>
<dbReference type="SUPFAM" id="SSF74863">
    <property type="entry name" value="Thiol:disulfide interchange protein DsbD, N-terminal domain (DsbD-alpha)"/>
    <property type="match status" value="1"/>
</dbReference>
<dbReference type="EMBL" id="DLUI01000021">
    <property type="protein sequence ID" value="DAB39323.1"/>
    <property type="molecule type" value="Genomic_DNA"/>
</dbReference>
<dbReference type="InterPro" id="IPR028250">
    <property type="entry name" value="DsbDN"/>
</dbReference>
<dbReference type="Pfam" id="PF11412">
    <property type="entry name" value="DsbD_N"/>
    <property type="match status" value="1"/>
</dbReference>
<protein>
    <submittedName>
        <fullName evidence="2">Protein-disulfide reductase</fullName>
    </submittedName>
</protein>
<evidence type="ECO:0000313" key="2">
    <source>
        <dbReference type="EMBL" id="DAB39323.1"/>
    </source>
</evidence>
<evidence type="ECO:0000313" key="3">
    <source>
        <dbReference type="Proteomes" id="UP000228859"/>
    </source>
</evidence>
<reference evidence="2 3" key="1">
    <citation type="journal article" date="2017" name="Front. Microbiol.">
        <title>Comparative Genomic Analysis of the Class Epsilonproteobacteria and Proposed Reclassification to Epsilonbacteraeota (phyl. nov.).</title>
        <authorList>
            <person name="Waite D.W."/>
            <person name="Vanwonterghem I."/>
            <person name="Rinke C."/>
            <person name="Parks D.H."/>
            <person name="Zhang Y."/>
            <person name="Takai K."/>
            <person name="Sievert S.M."/>
            <person name="Simon J."/>
            <person name="Campbell B.J."/>
            <person name="Hanson T.E."/>
            <person name="Woyke T."/>
            <person name="Klotz M.G."/>
            <person name="Hugenholtz P."/>
        </authorList>
    </citation>
    <scope>NUCLEOTIDE SEQUENCE [LARGE SCALE GENOMIC DNA]</scope>
    <source>
        <strain evidence="2">UBA12443</strain>
    </source>
</reference>
<dbReference type="AlphaFoldDB" id="A0A2D3WRH2"/>